<feature type="domain" description="Glycosyl transferase family 1" evidence="2">
    <location>
        <begin position="198"/>
        <end position="350"/>
    </location>
</feature>
<dbReference type="AlphaFoldDB" id="A0A0G1MQY8"/>
<protein>
    <submittedName>
        <fullName evidence="3">Glycosyl transferase group 1</fullName>
    </submittedName>
</protein>
<comment type="caution">
    <text evidence="3">The sequence shown here is derived from an EMBL/GenBank/DDBJ whole genome shotgun (WGS) entry which is preliminary data.</text>
</comment>
<name>A0A0G1MQY8_9BACT</name>
<proteinExistence type="predicted"/>
<dbReference type="EMBL" id="LCLA01000009">
    <property type="protein sequence ID" value="KKU10542.1"/>
    <property type="molecule type" value="Genomic_DNA"/>
</dbReference>
<evidence type="ECO:0000313" key="3">
    <source>
        <dbReference type="EMBL" id="KKU10542.1"/>
    </source>
</evidence>
<evidence type="ECO:0000256" key="1">
    <source>
        <dbReference type="ARBA" id="ARBA00022679"/>
    </source>
</evidence>
<dbReference type="FunFam" id="3.40.50.2000:FF:000119">
    <property type="entry name" value="Glycosyl transferase group 1"/>
    <property type="match status" value="1"/>
</dbReference>
<dbReference type="CDD" id="cd03809">
    <property type="entry name" value="GT4_MtfB-like"/>
    <property type="match status" value="1"/>
</dbReference>
<keyword evidence="1 3" id="KW-0808">Transferase</keyword>
<dbReference type="GO" id="GO:0016757">
    <property type="term" value="F:glycosyltransferase activity"/>
    <property type="evidence" value="ECO:0007669"/>
    <property type="project" value="InterPro"/>
</dbReference>
<accession>A0A0G1MQY8</accession>
<gene>
    <name evidence="3" type="ORF">UX13_C0009G0004</name>
</gene>
<dbReference type="PANTHER" id="PTHR46401">
    <property type="entry name" value="GLYCOSYLTRANSFERASE WBBK-RELATED"/>
    <property type="match status" value="1"/>
</dbReference>
<reference evidence="3 4" key="1">
    <citation type="journal article" date="2015" name="Nature">
        <title>rRNA introns, odd ribosomes, and small enigmatic genomes across a large radiation of phyla.</title>
        <authorList>
            <person name="Brown C.T."/>
            <person name="Hug L.A."/>
            <person name="Thomas B.C."/>
            <person name="Sharon I."/>
            <person name="Castelle C.J."/>
            <person name="Singh A."/>
            <person name="Wilkins M.J."/>
            <person name="Williams K.H."/>
            <person name="Banfield J.F."/>
        </authorList>
    </citation>
    <scope>NUCLEOTIDE SEQUENCE [LARGE SCALE GENOMIC DNA]</scope>
</reference>
<dbReference type="Gene3D" id="3.40.50.2000">
    <property type="entry name" value="Glycogen Phosphorylase B"/>
    <property type="match status" value="2"/>
</dbReference>
<dbReference type="InterPro" id="IPR001296">
    <property type="entry name" value="Glyco_trans_1"/>
</dbReference>
<evidence type="ECO:0000259" key="2">
    <source>
        <dbReference type="Pfam" id="PF00534"/>
    </source>
</evidence>
<dbReference type="SUPFAM" id="SSF53756">
    <property type="entry name" value="UDP-Glycosyltransferase/glycogen phosphorylase"/>
    <property type="match status" value="1"/>
</dbReference>
<dbReference type="Proteomes" id="UP000034329">
    <property type="component" value="Unassembled WGS sequence"/>
</dbReference>
<sequence>MIIGIDGNEANISERVGVNEYPFQILQNLAKLQEKGECGHSLIVYLKEKPLPDLPKETQNFKYKIIPGGGLWIITKLMPDLFLGKPKPDIFFSPSHYVPVFAPMPRACSIMDLGYLKFSGQFRKKDFWQLKIWSAISILLSKRIFAISNSTKEDIVRHYSFARDKISVTHLGYDPGRFNINISEKDVRRIKKTYSIVDDYVLYLGTLKPSKNIETLIEAFGQLTPRYPKIRLIIAGKKGWMYKSIYKKVEKSGLTAKVTFTDFVPEEDKPALIKGARVFVLPSYWEGFGLDAVNAMATGVPVVASNAGSLPEVIGEAGVVVDPKNADSMAAGIESVLSADSIAYNEMAKRGLMQSNKFSWEKCARETLRILESGRIK</sequence>
<dbReference type="Pfam" id="PF00534">
    <property type="entry name" value="Glycos_transf_1"/>
    <property type="match status" value="1"/>
</dbReference>
<dbReference type="GO" id="GO:0009103">
    <property type="term" value="P:lipopolysaccharide biosynthetic process"/>
    <property type="evidence" value="ECO:0007669"/>
    <property type="project" value="TreeGrafter"/>
</dbReference>
<organism evidence="3 4">
    <name type="scientific">Candidatus Woesebacteria bacterium GW2011_GWB1_45_5</name>
    <dbReference type="NCBI Taxonomy" id="1618581"/>
    <lineage>
        <taxon>Bacteria</taxon>
        <taxon>Candidatus Woeseibacteriota</taxon>
    </lineage>
</organism>
<evidence type="ECO:0000313" key="4">
    <source>
        <dbReference type="Proteomes" id="UP000034329"/>
    </source>
</evidence>
<dbReference type="PANTHER" id="PTHR46401:SF2">
    <property type="entry name" value="GLYCOSYLTRANSFERASE WBBK-RELATED"/>
    <property type="match status" value="1"/>
</dbReference>